<name>A0A7S3Q7R0_9STRA</name>
<gene>
    <name evidence="11" type="ORF">CDEB00056_LOCUS13467</name>
</gene>
<protein>
    <recommendedName>
        <fullName evidence="12">Response regulatory domain-containing protein</fullName>
    </recommendedName>
</protein>
<sequence>MNFGIGVVGKFIFSLFSVHRIFLPFLFGCEVVQEVSCFLQLTTTTTKTSVNAKYDHEQKFTASKLYAARTKGLLDDEHDNDGFDDDDDFYLSSYSQGADDVHSDVPSSSSAMNSNDDSDTSRRRTVFLIDDEQPILDAVGTYLSGEGYDVYPFLNATLPTQMLLHGHANKNRQEIFPRMPDAIICDIMMPLTSGIDFLTMIRSNHTTLNMPFILLTAKSLVGDRVRGYDSGTDGYLMKPFDPEELLVMMDSIIKRKEFMEFYQDSVTVEDLREDLDEVREALKKEERFLLGGASSSSVTSDSKMNGVKSSGTFSFQTDDRFASSNHPLLSLDEMDVLELLCDGYMNKEIASELQYSVRWVEGHLTSMFRKANCRNRTELVRWAVANEFVDMETY</sequence>
<evidence type="ECO:0000256" key="3">
    <source>
        <dbReference type="ARBA" id="ARBA00023015"/>
    </source>
</evidence>
<dbReference type="PANTHER" id="PTHR48111">
    <property type="entry name" value="REGULATOR OF RPOS"/>
    <property type="match status" value="1"/>
</dbReference>
<dbReference type="InterPro" id="IPR000792">
    <property type="entry name" value="Tscrpt_reg_LuxR_C"/>
</dbReference>
<evidence type="ECO:0000256" key="1">
    <source>
        <dbReference type="ARBA" id="ARBA00022553"/>
    </source>
</evidence>
<keyword evidence="5" id="KW-0804">Transcription</keyword>
<dbReference type="InterPro" id="IPR036388">
    <property type="entry name" value="WH-like_DNA-bd_sf"/>
</dbReference>
<evidence type="ECO:0008006" key="12">
    <source>
        <dbReference type="Google" id="ProtNLM"/>
    </source>
</evidence>
<dbReference type="PANTHER" id="PTHR48111:SF1">
    <property type="entry name" value="TWO-COMPONENT RESPONSE REGULATOR ORR33"/>
    <property type="match status" value="1"/>
</dbReference>
<dbReference type="Gene3D" id="3.40.50.2300">
    <property type="match status" value="1"/>
</dbReference>
<evidence type="ECO:0000256" key="5">
    <source>
        <dbReference type="ARBA" id="ARBA00023163"/>
    </source>
</evidence>
<accession>A0A7S3Q7R0</accession>
<feature type="signal peptide" evidence="8">
    <location>
        <begin position="1"/>
        <end position="28"/>
    </location>
</feature>
<feature type="compositionally biased region" description="Low complexity" evidence="7">
    <location>
        <begin position="104"/>
        <end position="115"/>
    </location>
</feature>
<dbReference type="GO" id="GO:0032993">
    <property type="term" value="C:protein-DNA complex"/>
    <property type="evidence" value="ECO:0007669"/>
    <property type="project" value="TreeGrafter"/>
</dbReference>
<feature type="region of interest" description="Disordered" evidence="7">
    <location>
        <begin position="98"/>
        <end position="119"/>
    </location>
</feature>
<dbReference type="InterPro" id="IPR001789">
    <property type="entry name" value="Sig_transdc_resp-reg_receiver"/>
</dbReference>
<dbReference type="GO" id="GO:0000976">
    <property type="term" value="F:transcription cis-regulatory region binding"/>
    <property type="evidence" value="ECO:0007669"/>
    <property type="project" value="TreeGrafter"/>
</dbReference>
<keyword evidence="4" id="KW-0238">DNA-binding</keyword>
<dbReference type="CDD" id="cd17574">
    <property type="entry name" value="REC_OmpR"/>
    <property type="match status" value="1"/>
</dbReference>
<dbReference type="GO" id="GO:0005829">
    <property type="term" value="C:cytosol"/>
    <property type="evidence" value="ECO:0007669"/>
    <property type="project" value="TreeGrafter"/>
</dbReference>
<dbReference type="GO" id="GO:0006355">
    <property type="term" value="P:regulation of DNA-templated transcription"/>
    <property type="evidence" value="ECO:0007669"/>
    <property type="project" value="InterPro"/>
</dbReference>
<feature type="chain" id="PRO_5031142775" description="Response regulatory domain-containing protein" evidence="8">
    <location>
        <begin position="29"/>
        <end position="394"/>
    </location>
</feature>
<dbReference type="InterPro" id="IPR016032">
    <property type="entry name" value="Sig_transdc_resp-reg_C-effctor"/>
</dbReference>
<evidence type="ECO:0000256" key="6">
    <source>
        <dbReference type="PROSITE-ProRule" id="PRU00169"/>
    </source>
</evidence>
<organism evidence="11">
    <name type="scientific">Chaetoceros debilis</name>
    <dbReference type="NCBI Taxonomy" id="122233"/>
    <lineage>
        <taxon>Eukaryota</taxon>
        <taxon>Sar</taxon>
        <taxon>Stramenopiles</taxon>
        <taxon>Ochrophyta</taxon>
        <taxon>Bacillariophyta</taxon>
        <taxon>Coscinodiscophyceae</taxon>
        <taxon>Chaetocerotophycidae</taxon>
        <taxon>Chaetocerotales</taxon>
        <taxon>Chaetocerotaceae</taxon>
        <taxon>Chaetoceros</taxon>
    </lineage>
</organism>
<proteinExistence type="predicted"/>
<evidence type="ECO:0000313" key="11">
    <source>
        <dbReference type="EMBL" id="CAE0468614.1"/>
    </source>
</evidence>
<dbReference type="Pfam" id="PF00072">
    <property type="entry name" value="Response_reg"/>
    <property type="match status" value="1"/>
</dbReference>
<dbReference type="Gene3D" id="1.10.10.10">
    <property type="entry name" value="Winged helix-like DNA-binding domain superfamily/Winged helix DNA-binding domain"/>
    <property type="match status" value="1"/>
</dbReference>
<dbReference type="SUPFAM" id="SSF46894">
    <property type="entry name" value="C-terminal effector domain of the bipartite response regulators"/>
    <property type="match status" value="1"/>
</dbReference>
<feature type="modified residue" description="4-aspartylphosphate" evidence="6">
    <location>
        <position position="186"/>
    </location>
</feature>
<evidence type="ECO:0000256" key="2">
    <source>
        <dbReference type="ARBA" id="ARBA00023012"/>
    </source>
</evidence>
<dbReference type="PROSITE" id="PS50043">
    <property type="entry name" value="HTH_LUXR_2"/>
    <property type="match status" value="1"/>
</dbReference>
<evidence type="ECO:0000259" key="10">
    <source>
        <dbReference type="PROSITE" id="PS50110"/>
    </source>
</evidence>
<feature type="domain" description="HTH luxR-type" evidence="9">
    <location>
        <begin position="322"/>
        <end position="387"/>
    </location>
</feature>
<feature type="domain" description="Response regulatory" evidence="10">
    <location>
        <begin position="125"/>
        <end position="253"/>
    </location>
</feature>
<keyword evidence="3" id="KW-0805">Transcription regulation</keyword>
<keyword evidence="8" id="KW-0732">Signal</keyword>
<keyword evidence="1 6" id="KW-0597">Phosphoprotein</keyword>
<reference evidence="11" key="1">
    <citation type="submission" date="2021-01" db="EMBL/GenBank/DDBJ databases">
        <authorList>
            <person name="Corre E."/>
            <person name="Pelletier E."/>
            <person name="Niang G."/>
            <person name="Scheremetjew M."/>
            <person name="Finn R."/>
            <person name="Kale V."/>
            <person name="Holt S."/>
            <person name="Cochrane G."/>
            <person name="Meng A."/>
            <person name="Brown T."/>
            <person name="Cohen L."/>
        </authorList>
    </citation>
    <scope>NUCLEOTIDE SEQUENCE</scope>
    <source>
        <strain evidence="11">MM31A-1</strain>
    </source>
</reference>
<keyword evidence="2" id="KW-0902">Two-component regulatory system</keyword>
<evidence type="ECO:0000256" key="4">
    <source>
        <dbReference type="ARBA" id="ARBA00023125"/>
    </source>
</evidence>
<dbReference type="GO" id="GO:0000156">
    <property type="term" value="F:phosphorelay response regulator activity"/>
    <property type="evidence" value="ECO:0007669"/>
    <property type="project" value="TreeGrafter"/>
</dbReference>
<dbReference type="SMART" id="SM00448">
    <property type="entry name" value="REC"/>
    <property type="match status" value="1"/>
</dbReference>
<evidence type="ECO:0000256" key="7">
    <source>
        <dbReference type="SAM" id="MobiDB-lite"/>
    </source>
</evidence>
<dbReference type="SMART" id="SM00421">
    <property type="entry name" value="HTH_LUXR"/>
    <property type="match status" value="1"/>
</dbReference>
<dbReference type="PROSITE" id="PS50110">
    <property type="entry name" value="RESPONSE_REGULATORY"/>
    <property type="match status" value="1"/>
</dbReference>
<dbReference type="SUPFAM" id="SSF52172">
    <property type="entry name" value="CheY-like"/>
    <property type="match status" value="1"/>
</dbReference>
<dbReference type="InterPro" id="IPR039420">
    <property type="entry name" value="WalR-like"/>
</dbReference>
<dbReference type="InterPro" id="IPR011006">
    <property type="entry name" value="CheY-like_superfamily"/>
</dbReference>
<dbReference type="AlphaFoldDB" id="A0A7S3Q7R0"/>
<dbReference type="Pfam" id="PF00196">
    <property type="entry name" value="GerE"/>
    <property type="match status" value="1"/>
</dbReference>
<evidence type="ECO:0000259" key="9">
    <source>
        <dbReference type="PROSITE" id="PS50043"/>
    </source>
</evidence>
<dbReference type="EMBL" id="HBIO01017517">
    <property type="protein sequence ID" value="CAE0468614.1"/>
    <property type="molecule type" value="Transcribed_RNA"/>
</dbReference>
<evidence type="ECO:0000256" key="8">
    <source>
        <dbReference type="SAM" id="SignalP"/>
    </source>
</evidence>
<dbReference type="CDD" id="cd06170">
    <property type="entry name" value="LuxR_C_like"/>
    <property type="match status" value="1"/>
</dbReference>